<feature type="coiled-coil region" evidence="1">
    <location>
        <begin position="444"/>
        <end position="496"/>
    </location>
</feature>
<keyword evidence="1" id="KW-0175">Coiled coil</keyword>
<organism evidence="4 5">
    <name type="scientific">Cyclospora cayetanensis</name>
    <dbReference type="NCBI Taxonomy" id="88456"/>
    <lineage>
        <taxon>Eukaryota</taxon>
        <taxon>Sar</taxon>
        <taxon>Alveolata</taxon>
        <taxon>Apicomplexa</taxon>
        <taxon>Conoidasida</taxon>
        <taxon>Coccidia</taxon>
        <taxon>Eucoccidiorida</taxon>
        <taxon>Eimeriorina</taxon>
        <taxon>Eimeriidae</taxon>
        <taxon>Cyclospora</taxon>
    </lineage>
</organism>
<keyword evidence="3" id="KW-0732">Signal</keyword>
<gene>
    <name evidence="4" type="ORF">cyc_08823</name>
</gene>
<dbReference type="VEuPathDB" id="ToxoDB:cyc_08823"/>
<feature type="chain" id="PRO_5008913888" evidence="3">
    <location>
        <begin position="25"/>
        <end position="1529"/>
    </location>
</feature>
<keyword evidence="5" id="KW-1185">Reference proteome</keyword>
<evidence type="ECO:0000313" key="4">
    <source>
        <dbReference type="EMBL" id="OEH74545.1"/>
    </source>
</evidence>
<sequence>MLSGNANTVRLAALLLLESDSVCCCEDLENRLEQLLLYALWRSRVARLRPPANDAQVEELLAAPQLQNFSGWIDTETPVSVLIAREAATVSKPPRSRNRDLKCQAALQVEAAATAANEKQAAAGEGVLVGESNAFAVASSGVIAATHKSADRASLLPLCRLREAVPRPRAAEWQQLLLEAEDLPVDLSSVRQDIAQALQQQQEVEGQLAAALGNPDTAASLTQLRELQRKASSCSVYISCLGATEERLRQLQDLETASAQHLEAEDTPRAELQRFVEEQQQLLQLPIDTPDLPCYTHLKEACSAVAAWIAQTAQLHAVGGSLRQWQQHVERGLSLRIKPEGLEELQRQLRESADWCIVYQHLLELRVVVRCQNASAAAAVITEMLQESSMPLMILPRAAAASAASTFPQQQIPAVRAYVPLLDAERLTRKPFGLGQSLLPFAELQQHVRKAQRLRQRCARALQQSTDAQESEEIRLQRLKALQKEQEKRISALQLLSPDAANALLWKTTQRLRRLAAACAVGRIHIKERRLLKVEVLLRVYNHRMLSLLRCPRHSLAQAEQLLQQIETRRLHVRESGGNLKALSLPSDVPATEEAQEGAEGGVVTARDPFGWALGAEELSEDEEETLMLQELHPLDGSAGASFLLQQQKQHEAVASSGDEEKPFTGLSVLQLLSELQRSEGCNAAEPVVGLPVELVDGPTYLRLKSLVCSTQQWLQQYRAMRLPLTEELQRLLLYAVTKGLTVEALLCLSARLDVLLDVAAASERKRLEEEQQMQESRIHDDEQQMQEQQQTAPSTALEDEAQPTEGGGASTLRAGVSPANHADSSDRDFHRVWLEGEPPGYAFHLLTAYALHYKQLTGGKISWPVSDIRSLHPLLLRLIESKAKRRGDHASVQGLWIAKAVGPPCKARAASGRAKYAENSSELTPSELHPPQMQEEASMADCSVASFAREEGQQLAEMLRASGVPLPTLREGLLLLLRSSSSSFGSFLHGETVVLQALIVVELLISWWLRQQYPFLEREEELMRQQRKAAERDQAAAAAAAAAGDMEKQHQLLLHAQQQRVPSAYGSLALPLRRRMQICCSSKAPAYQNPYRCVPAIGLCSKEGVMKESHGDAASPSPSPLPGEEKEKQLELGSAVAEGFFDTESEVEEVLQGLFDPQRGRKLLIQKEVQQLQTGKRPNRSVELAGADTAIWQGVPWSVGLEDWEVPACAFGLSDQALQQQQQRGARVCKGESLVAVDGECVARRGVTAEEEEEVLRLLQGLQSMAAPVLRDDAAGSSMRCMQHISRHTVESTSSIGEGGGVSNVSAATVWLYRRSLLDFDFYENEDVMQLQQQEEEKEVLLPEALRRRLPPDRSALLEETLRTPLPQVSLLSLLRLLEALDGLPLQVPLKGRIAALLLHAVDWAVRAREAICFLPRDSYRRPWTRLNAAADPMVPVSRGLLRSHLLLTPDVSSPIQRAFVHLQEAALRLHAEPADVCLLCSKPLQQQDAPQHPCLVYRQHYNRRQQLRAALGLKPGEAALLQLSKTS</sequence>
<feature type="region of interest" description="Disordered" evidence="2">
    <location>
        <begin position="917"/>
        <end position="936"/>
    </location>
</feature>
<feature type="region of interest" description="Disordered" evidence="2">
    <location>
        <begin position="768"/>
        <end position="825"/>
    </location>
</feature>
<protein>
    <submittedName>
        <fullName evidence="4">Uncharacterized protein</fullName>
    </submittedName>
</protein>
<evidence type="ECO:0000313" key="5">
    <source>
        <dbReference type="Proteomes" id="UP000095192"/>
    </source>
</evidence>
<accession>A0A1D3CTN8</accession>
<dbReference type="VEuPathDB" id="ToxoDB:LOC34624430"/>
<evidence type="ECO:0000256" key="2">
    <source>
        <dbReference type="SAM" id="MobiDB-lite"/>
    </source>
</evidence>
<evidence type="ECO:0000256" key="1">
    <source>
        <dbReference type="SAM" id="Coils"/>
    </source>
</evidence>
<proteinExistence type="predicted"/>
<comment type="caution">
    <text evidence="4">The sequence shown here is derived from an EMBL/GenBank/DDBJ whole genome shotgun (WGS) entry which is preliminary data.</text>
</comment>
<feature type="signal peptide" evidence="3">
    <location>
        <begin position="1"/>
        <end position="24"/>
    </location>
</feature>
<dbReference type="Proteomes" id="UP000095192">
    <property type="component" value="Unassembled WGS sequence"/>
</dbReference>
<dbReference type="EMBL" id="JROU02002008">
    <property type="protein sequence ID" value="OEH74545.1"/>
    <property type="molecule type" value="Genomic_DNA"/>
</dbReference>
<evidence type="ECO:0000256" key="3">
    <source>
        <dbReference type="SAM" id="SignalP"/>
    </source>
</evidence>
<dbReference type="InParanoid" id="A0A1D3CTN8"/>
<reference evidence="4 5" key="1">
    <citation type="journal article" date="2016" name="BMC Genomics">
        <title>Comparative genomics reveals Cyclospora cayetanensis possesses coccidia-like metabolism and invasion components but unique surface antigens.</title>
        <authorList>
            <person name="Liu S."/>
            <person name="Wang L."/>
            <person name="Zheng H."/>
            <person name="Xu Z."/>
            <person name="Roellig D.M."/>
            <person name="Li N."/>
            <person name="Frace M.A."/>
            <person name="Tang K."/>
            <person name="Arrowood M.J."/>
            <person name="Moss D.M."/>
            <person name="Zhang L."/>
            <person name="Feng Y."/>
            <person name="Xiao L."/>
        </authorList>
    </citation>
    <scope>NUCLEOTIDE SEQUENCE [LARGE SCALE GENOMIC DNA]</scope>
    <source>
        <strain evidence="4 5">CHN_HEN01</strain>
    </source>
</reference>
<name>A0A1D3CTN8_9EIME</name>
<feature type="region of interest" description="Disordered" evidence="2">
    <location>
        <begin position="1109"/>
        <end position="1128"/>
    </location>
</feature>